<reference evidence="1 2" key="1">
    <citation type="submission" date="2024-02" db="EMBL/GenBank/DDBJ databases">
        <title>Seven novel Bacillus-like species.</title>
        <authorList>
            <person name="Liu G."/>
        </authorList>
    </citation>
    <scope>NUCLEOTIDE SEQUENCE [LARGE SCALE GENOMIC DNA]</scope>
    <source>
        <strain evidence="1 2">FJAT-52991</strain>
    </source>
</reference>
<name>A0ABZ2N1I2_9BACI</name>
<accession>A0ABZ2N1I2</accession>
<evidence type="ECO:0000313" key="1">
    <source>
        <dbReference type="EMBL" id="WXB91542.1"/>
    </source>
</evidence>
<sequence>MDGNPDDIQLISQLDRTKTDAWEELRAVAKGMTAKDRDVKWTGGGLQTDGTYSLSYPAYSERVSKTIGLLYTVGAVTPLYSWMDRGLPDYSSDSDLSVADAIRAATFVVRSERFCDGTIADAVQKGLLDAILDTLIKWYDKE</sequence>
<gene>
    <name evidence="1" type="ORF">WDJ61_09635</name>
</gene>
<keyword evidence="2" id="KW-1185">Reference proteome</keyword>
<protein>
    <submittedName>
        <fullName evidence="1">DUF6508 domain-containing protein</fullName>
    </submittedName>
</protein>
<evidence type="ECO:0000313" key="2">
    <source>
        <dbReference type="Proteomes" id="UP001387364"/>
    </source>
</evidence>
<dbReference type="RefSeq" id="WP_338749130.1">
    <property type="nucleotide sequence ID" value="NZ_CP147404.1"/>
</dbReference>
<dbReference type="InterPro" id="IPR045425">
    <property type="entry name" value="DUF6508"/>
</dbReference>
<organism evidence="1 2">
    <name type="scientific">Bacillus kandeliae</name>
    <dbReference type="NCBI Taxonomy" id="3129297"/>
    <lineage>
        <taxon>Bacteria</taxon>
        <taxon>Bacillati</taxon>
        <taxon>Bacillota</taxon>
        <taxon>Bacilli</taxon>
        <taxon>Bacillales</taxon>
        <taxon>Bacillaceae</taxon>
        <taxon>Bacillus</taxon>
    </lineage>
</organism>
<proteinExistence type="predicted"/>
<dbReference type="Pfam" id="PF20118">
    <property type="entry name" value="DUF6508"/>
    <property type="match status" value="1"/>
</dbReference>
<dbReference type="Proteomes" id="UP001387364">
    <property type="component" value="Chromosome"/>
</dbReference>
<dbReference type="EMBL" id="CP147404">
    <property type="protein sequence ID" value="WXB91542.1"/>
    <property type="molecule type" value="Genomic_DNA"/>
</dbReference>